<sequence length="327" mass="37143">MAVGSNRSTIRWVFVNRLLPATTVPRREIWDKSKTDTLARILTLLQAGWLIIQLLGRAILHLPTSTLELSAGAIVFCTLGTFICWLHKPSDVNTCTVLTTEATTQQILLEAGEAAASPYRHTPLDFVAKQSPTCGYDRLDNRERPLRRFPNDRFPDIGTAEKSALFCMTSAYAAFHLIGRYFTFPTRLELMLWRISSSLVTATTVFSWVFETVAARHRFGRWDKYLIWMCLQEPHQELAAGADPEVGVKRTDTLHKLDAFEQEQQKAKPILIWEVGLILPIVFLYAAARGYMIVEVFVSLRELPLEAYTTFLRICFHIVRPLAAVID</sequence>
<proteinExistence type="predicted"/>
<protein>
    <submittedName>
        <fullName evidence="2">Uncharacterized protein</fullName>
    </submittedName>
</protein>
<evidence type="ECO:0000313" key="2">
    <source>
        <dbReference type="EMBL" id="KAK3938141.1"/>
    </source>
</evidence>
<keyword evidence="3" id="KW-1185">Reference proteome</keyword>
<evidence type="ECO:0000313" key="3">
    <source>
        <dbReference type="Proteomes" id="UP001303473"/>
    </source>
</evidence>
<organism evidence="2 3">
    <name type="scientific">Diplogelasinospora grovesii</name>
    <dbReference type="NCBI Taxonomy" id="303347"/>
    <lineage>
        <taxon>Eukaryota</taxon>
        <taxon>Fungi</taxon>
        <taxon>Dikarya</taxon>
        <taxon>Ascomycota</taxon>
        <taxon>Pezizomycotina</taxon>
        <taxon>Sordariomycetes</taxon>
        <taxon>Sordariomycetidae</taxon>
        <taxon>Sordariales</taxon>
        <taxon>Diplogelasinosporaceae</taxon>
        <taxon>Diplogelasinospora</taxon>
    </lineage>
</organism>
<feature type="transmembrane region" description="Helical" evidence="1">
    <location>
        <begin position="270"/>
        <end position="288"/>
    </location>
</feature>
<evidence type="ECO:0000256" key="1">
    <source>
        <dbReference type="SAM" id="Phobius"/>
    </source>
</evidence>
<dbReference type="PANTHER" id="PTHR35043">
    <property type="entry name" value="TRANSCRIPTION FACTOR DOMAIN-CONTAINING PROTEIN"/>
    <property type="match status" value="1"/>
</dbReference>
<keyword evidence="1" id="KW-1133">Transmembrane helix</keyword>
<reference evidence="3" key="1">
    <citation type="journal article" date="2023" name="Mol. Phylogenet. Evol.">
        <title>Genome-scale phylogeny and comparative genomics of the fungal order Sordariales.</title>
        <authorList>
            <person name="Hensen N."/>
            <person name="Bonometti L."/>
            <person name="Westerberg I."/>
            <person name="Brannstrom I.O."/>
            <person name="Guillou S."/>
            <person name="Cros-Aarteil S."/>
            <person name="Calhoun S."/>
            <person name="Haridas S."/>
            <person name="Kuo A."/>
            <person name="Mondo S."/>
            <person name="Pangilinan J."/>
            <person name="Riley R."/>
            <person name="LaButti K."/>
            <person name="Andreopoulos B."/>
            <person name="Lipzen A."/>
            <person name="Chen C."/>
            <person name="Yan M."/>
            <person name="Daum C."/>
            <person name="Ng V."/>
            <person name="Clum A."/>
            <person name="Steindorff A."/>
            <person name="Ohm R.A."/>
            <person name="Martin F."/>
            <person name="Silar P."/>
            <person name="Natvig D.O."/>
            <person name="Lalanne C."/>
            <person name="Gautier V."/>
            <person name="Ament-Velasquez S.L."/>
            <person name="Kruys A."/>
            <person name="Hutchinson M.I."/>
            <person name="Powell A.J."/>
            <person name="Barry K."/>
            <person name="Miller A.N."/>
            <person name="Grigoriev I.V."/>
            <person name="Debuchy R."/>
            <person name="Gladieux P."/>
            <person name="Hiltunen Thoren M."/>
            <person name="Johannesson H."/>
        </authorList>
    </citation>
    <scope>NUCLEOTIDE SEQUENCE [LARGE SCALE GENOMIC DNA]</scope>
    <source>
        <strain evidence="3">CBS 340.73</strain>
    </source>
</reference>
<keyword evidence="1" id="KW-0812">Transmembrane</keyword>
<gene>
    <name evidence="2" type="ORF">QBC46DRAFT_365702</name>
</gene>
<comment type="caution">
    <text evidence="2">The sequence shown here is derived from an EMBL/GenBank/DDBJ whole genome shotgun (WGS) entry which is preliminary data.</text>
</comment>
<feature type="transmembrane region" description="Helical" evidence="1">
    <location>
        <begin position="163"/>
        <end position="183"/>
    </location>
</feature>
<dbReference type="EMBL" id="MU853836">
    <property type="protein sequence ID" value="KAK3938141.1"/>
    <property type="molecule type" value="Genomic_DNA"/>
</dbReference>
<dbReference type="PANTHER" id="PTHR35043:SF8">
    <property type="entry name" value="DUF4220 DOMAIN-CONTAINING PROTEIN"/>
    <property type="match status" value="1"/>
</dbReference>
<name>A0AAN6N3Y5_9PEZI</name>
<accession>A0AAN6N3Y5</accession>
<feature type="transmembrane region" description="Helical" evidence="1">
    <location>
        <begin position="37"/>
        <end position="60"/>
    </location>
</feature>
<dbReference type="Proteomes" id="UP001303473">
    <property type="component" value="Unassembled WGS sequence"/>
</dbReference>
<dbReference type="AlphaFoldDB" id="A0AAN6N3Y5"/>
<feature type="transmembrane region" description="Helical" evidence="1">
    <location>
        <begin position="66"/>
        <end position="86"/>
    </location>
</feature>
<keyword evidence="1" id="KW-0472">Membrane</keyword>
<feature type="transmembrane region" description="Helical" evidence="1">
    <location>
        <begin position="195"/>
        <end position="214"/>
    </location>
</feature>